<dbReference type="PROSITE" id="PS52016">
    <property type="entry name" value="TONB_DEPENDENT_REC_3"/>
    <property type="match status" value="1"/>
</dbReference>
<evidence type="ECO:0000313" key="3">
    <source>
        <dbReference type="EMBL" id="KAA5248097.1"/>
    </source>
</evidence>
<keyword evidence="4" id="KW-1185">Reference proteome</keyword>
<protein>
    <submittedName>
        <fullName evidence="3">TonB-dependent receptor plug domain-containing protein</fullName>
    </submittedName>
</protein>
<keyword evidence="1" id="KW-1134">Transmembrane beta strand</keyword>
<organism evidence="3 4">
    <name type="scientific">Bacteroides finegoldii</name>
    <dbReference type="NCBI Taxonomy" id="338188"/>
    <lineage>
        <taxon>Bacteria</taxon>
        <taxon>Pseudomonadati</taxon>
        <taxon>Bacteroidota</taxon>
        <taxon>Bacteroidia</taxon>
        <taxon>Bacteroidales</taxon>
        <taxon>Bacteroidaceae</taxon>
        <taxon>Bacteroides</taxon>
    </lineage>
</organism>
<dbReference type="Pfam" id="PF07715">
    <property type="entry name" value="Plug"/>
    <property type="match status" value="1"/>
</dbReference>
<keyword evidence="1" id="KW-0812">Transmembrane</keyword>
<accession>A0AB34BHZ2</accession>
<dbReference type="InterPro" id="IPR037066">
    <property type="entry name" value="Plug_dom_sf"/>
</dbReference>
<keyword evidence="3" id="KW-0675">Receptor</keyword>
<dbReference type="InterPro" id="IPR012910">
    <property type="entry name" value="Plug_dom"/>
</dbReference>
<dbReference type="EMBL" id="VWAG01000191">
    <property type="protein sequence ID" value="KAA5248097.1"/>
    <property type="molecule type" value="Genomic_DNA"/>
</dbReference>
<dbReference type="RefSeq" id="WP_149934722.1">
    <property type="nucleotide sequence ID" value="NZ_VWAG01000191.1"/>
</dbReference>
<dbReference type="Proteomes" id="UP000440198">
    <property type="component" value="Unassembled WGS sequence"/>
</dbReference>
<dbReference type="Gene3D" id="2.170.130.10">
    <property type="entry name" value="TonB-dependent receptor, plug domain"/>
    <property type="match status" value="1"/>
</dbReference>
<dbReference type="AlphaFoldDB" id="A0AB34BHZ2"/>
<evidence type="ECO:0000259" key="2">
    <source>
        <dbReference type="Pfam" id="PF07715"/>
    </source>
</evidence>
<comment type="subcellular location">
    <subcellularLocation>
        <location evidence="1">Cell outer membrane</location>
        <topology evidence="1">Multi-pass membrane protein</topology>
    </subcellularLocation>
</comment>
<evidence type="ECO:0000256" key="1">
    <source>
        <dbReference type="PROSITE-ProRule" id="PRU01360"/>
    </source>
</evidence>
<name>A0AB34BHZ2_9BACE</name>
<dbReference type="GO" id="GO:0009279">
    <property type="term" value="C:cell outer membrane"/>
    <property type="evidence" value="ECO:0007669"/>
    <property type="project" value="UniProtKB-SubCell"/>
</dbReference>
<dbReference type="Pfam" id="PF13715">
    <property type="entry name" value="CarbopepD_reg_2"/>
    <property type="match status" value="1"/>
</dbReference>
<gene>
    <name evidence="3" type="ORF">F2Z09_23555</name>
</gene>
<dbReference type="SUPFAM" id="SSF56935">
    <property type="entry name" value="Porins"/>
    <property type="match status" value="1"/>
</dbReference>
<keyword evidence="1" id="KW-0813">Transport</keyword>
<reference evidence="3 4" key="1">
    <citation type="journal article" date="2019" name="Nat. Med.">
        <title>A library of human gut bacterial isolates paired with longitudinal multiomics data enables mechanistic microbiome research.</title>
        <authorList>
            <person name="Poyet M."/>
            <person name="Groussin M."/>
            <person name="Gibbons S.M."/>
            <person name="Avila-Pacheco J."/>
            <person name="Jiang X."/>
            <person name="Kearney S.M."/>
            <person name="Perrotta A.R."/>
            <person name="Berdy B."/>
            <person name="Zhao S."/>
            <person name="Lieberman T.D."/>
            <person name="Swanson P.K."/>
            <person name="Smith M."/>
            <person name="Roesemann S."/>
            <person name="Alexander J.E."/>
            <person name="Rich S.A."/>
            <person name="Livny J."/>
            <person name="Vlamakis H."/>
            <person name="Clish C."/>
            <person name="Bullock K."/>
            <person name="Deik A."/>
            <person name="Scott J."/>
            <person name="Pierce K.A."/>
            <person name="Xavier R.J."/>
            <person name="Alm E.J."/>
        </authorList>
    </citation>
    <scope>NUCLEOTIDE SEQUENCE [LARGE SCALE GENOMIC DNA]</scope>
    <source>
        <strain evidence="3 4">BIOML-A2</strain>
    </source>
</reference>
<feature type="domain" description="TonB-dependent receptor plug" evidence="2">
    <location>
        <begin position="123"/>
        <end position="184"/>
    </location>
</feature>
<proteinExistence type="inferred from homology"/>
<dbReference type="FunFam" id="2.60.40.1120:FF:000003">
    <property type="entry name" value="Outer membrane protein Omp121"/>
    <property type="match status" value="1"/>
</dbReference>
<keyword evidence="1" id="KW-0472">Membrane</keyword>
<sequence>MKKEKLMKIQERLVFLLIFLFLLPIGVIAQQKMITGQVVDEQGEAVIGASVMVKGAKTGTITDLDGNFSVQGKAGQTLSISYVGYTPLDVKITKLQNNRFVLKENTEVLDEVVVVGMDTQKRNTITAAVSVVKGDDIVNRPITDLTSALQGNVAGLNFASDAMGGAKGGELGTDIKFNIRGVGSI</sequence>
<dbReference type="InterPro" id="IPR008969">
    <property type="entry name" value="CarboxyPept-like_regulatory"/>
</dbReference>
<keyword evidence="1" id="KW-0998">Cell outer membrane</keyword>
<comment type="similarity">
    <text evidence="1">Belongs to the TonB-dependent receptor family.</text>
</comment>
<comment type="caution">
    <text evidence="3">The sequence shown here is derived from an EMBL/GenBank/DDBJ whole genome shotgun (WGS) entry which is preliminary data.</text>
</comment>
<evidence type="ECO:0000313" key="4">
    <source>
        <dbReference type="Proteomes" id="UP000440198"/>
    </source>
</evidence>
<dbReference type="SUPFAM" id="SSF49464">
    <property type="entry name" value="Carboxypeptidase regulatory domain-like"/>
    <property type="match status" value="1"/>
</dbReference>
<dbReference type="InterPro" id="IPR039426">
    <property type="entry name" value="TonB-dep_rcpt-like"/>
</dbReference>
<dbReference type="Gene3D" id="2.60.40.1120">
    <property type="entry name" value="Carboxypeptidase-like, regulatory domain"/>
    <property type="match status" value="1"/>
</dbReference>
<feature type="non-terminal residue" evidence="3">
    <location>
        <position position="185"/>
    </location>
</feature>